<dbReference type="GO" id="GO:0051607">
    <property type="term" value="P:defense response to virus"/>
    <property type="evidence" value="ECO:0007669"/>
    <property type="project" value="UniProtKB-KW"/>
</dbReference>
<evidence type="ECO:0000259" key="11">
    <source>
        <dbReference type="PROSITE" id="PS51643"/>
    </source>
</evidence>
<dbReference type="InterPro" id="IPR006474">
    <property type="entry name" value="Helicase_Cas3_CRISPR-ass_core"/>
</dbReference>
<dbReference type="OrthoDB" id="9810236at2"/>
<dbReference type="InterPro" id="IPR027417">
    <property type="entry name" value="P-loop_NTPase"/>
</dbReference>
<dbReference type="PROSITE" id="PS51192">
    <property type="entry name" value="HELICASE_ATP_BIND_1"/>
    <property type="match status" value="1"/>
</dbReference>
<comment type="similarity">
    <text evidence="1">In the N-terminal section; belongs to the CRISPR-associated nuclease Cas3-HD family.</text>
</comment>
<dbReference type="Pfam" id="PF18019">
    <property type="entry name" value="Cas3_HD"/>
    <property type="match status" value="1"/>
</dbReference>
<comment type="similarity">
    <text evidence="2">In the central section; belongs to the CRISPR-associated helicase Cas3 family.</text>
</comment>
<dbReference type="InterPro" id="IPR006935">
    <property type="entry name" value="Helicase/UvrB_N"/>
</dbReference>
<dbReference type="Pfam" id="PF22590">
    <property type="entry name" value="Cas3-like_C_2"/>
    <property type="match status" value="1"/>
</dbReference>
<dbReference type="NCBIfam" id="TIGR01587">
    <property type="entry name" value="cas3_core"/>
    <property type="match status" value="1"/>
</dbReference>
<dbReference type="Pfam" id="PF04851">
    <property type="entry name" value="ResIII"/>
    <property type="match status" value="1"/>
</dbReference>
<dbReference type="InterPro" id="IPR054712">
    <property type="entry name" value="Cas3-like_dom"/>
</dbReference>
<evidence type="ECO:0000256" key="7">
    <source>
        <dbReference type="ARBA" id="ARBA00022806"/>
    </source>
</evidence>
<dbReference type="GO" id="GO:0004386">
    <property type="term" value="F:helicase activity"/>
    <property type="evidence" value="ECO:0007669"/>
    <property type="project" value="UniProtKB-KW"/>
</dbReference>
<evidence type="ECO:0000256" key="3">
    <source>
        <dbReference type="ARBA" id="ARBA00022722"/>
    </source>
</evidence>
<keyword evidence="8" id="KW-0067">ATP-binding</keyword>
<dbReference type="Gene3D" id="1.10.3210.30">
    <property type="match status" value="1"/>
</dbReference>
<organism evidence="12 13">
    <name type="scientific">Pelolinea submarina</name>
    <dbReference type="NCBI Taxonomy" id="913107"/>
    <lineage>
        <taxon>Bacteria</taxon>
        <taxon>Bacillati</taxon>
        <taxon>Chloroflexota</taxon>
        <taxon>Anaerolineae</taxon>
        <taxon>Anaerolineales</taxon>
        <taxon>Anaerolineaceae</taxon>
        <taxon>Pelolinea</taxon>
    </lineage>
</organism>
<evidence type="ECO:0000256" key="5">
    <source>
        <dbReference type="ARBA" id="ARBA00022741"/>
    </source>
</evidence>
<feature type="domain" description="Helicase ATP-binding" evidence="10">
    <location>
        <begin position="276"/>
        <end position="464"/>
    </location>
</feature>
<evidence type="ECO:0000256" key="4">
    <source>
        <dbReference type="ARBA" id="ARBA00022723"/>
    </source>
</evidence>
<feature type="domain" description="HD Cas3-type" evidence="11">
    <location>
        <begin position="13"/>
        <end position="218"/>
    </location>
</feature>
<dbReference type="CDD" id="cd17930">
    <property type="entry name" value="DEXHc_cas3"/>
    <property type="match status" value="1"/>
</dbReference>
<dbReference type="RefSeq" id="WP_116223558.1">
    <property type="nucleotide sequence ID" value="NZ_AP018437.1"/>
</dbReference>
<evidence type="ECO:0000313" key="13">
    <source>
        <dbReference type="Proteomes" id="UP000256388"/>
    </source>
</evidence>
<keyword evidence="3" id="KW-0540">Nuclease</keyword>
<keyword evidence="13" id="KW-1185">Reference proteome</keyword>
<dbReference type="CDD" id="cd09641">
    <property type="entry name" value="Cas3''_I"/>
    <property type="match status" value="1"/>
</dbReference>
<dbReference type="GO" id="GO:0003677">
    <property type="term" value="F:DNA binding"/>
    <property type="evidence" value="ECO:0007669"/>
    <property type="project" value="InterPro"/>
</dbReference>
<reference evidence="12 13" key="1">
    <citation type="submission" date="2018-08" db="EMBL/GenBank/DDBJ databases">
        <title>Genomic Encyclopedia of Type Strains, Phase IV (KMG-IV): sequencing the most valuable type-strain genomes for metagenomic binning, comparative biology and taxonomic classification.</title>
        <authorList>
            <person name="Goeker M."/>
        </authorList>
    </citation>
    <scope>NUCLEOTIDE SEQUENCE [LARGE SCALE GENOMIC DNA]</scope>
    <source>
        <strain evidence="12 13">DSM 23923</strain>
    </source>
</reference>
<keyword evidence="4" id="KW-0479">Metal-binding</keyword>
<dbReference type="GO" id="GO:0046872">
    <property type="term" value="F:metal ion binding"/>
    <property type="evidence" value="ECO:0007669"/>
    <property type="project" value="UniProtKB-KW"/>
</dbReference>
<dbReference type="AlphaFoldDB" id="A0A347ZUR0"/>
<keyword evidence="9" id="KW-0051">Antiviral defense</keyword>
<dbReference type="PROSITE" id="PS51643">
    <property type="entry name" value="HD_CAS3"/>
    <property type="match status" value="1"/>
</dbReference>
<dbReference type="GO" id="GO:0004518">
    <property type="term" value="F:nuclease activity"/>
    <property type="evidence" value="ECO:0007669"/>
    <property type="project" value="UniProtKB-KW"/>
</dbReference>
<dbReference type="SUPFAM" id="SSF52540">
    <property type="entry name" value="P-loop containing nucleoside triphosphate hydrolases"/>
    <property type="match status" value="1"/>
</dbReference>
<dbReference type="GO" id="GO:0005524">
    <property type="term" value="F:ATP binding"/>
    <property type="evidence" value="ECO:0007669"/>
    <property type="project" value="UniProtKB-KW"/>
</dbReference>
<evidence type="ECO:0000256" key="1">
    <source>
        <dbReference type="ARBA" id="ARBA00006847"/>
    </source>
</evidence>
<keyword evidence="7" id="KW-0347">Helicase</keyword>
<proteinExistence type="inferred from homology"/>
<dbReference type="InterPro" id="IPR014001">
    <property type="entry name" value="Helicase_ATP-bd"/>
</dbReference>
<dbReference type="Proteomes" id="UP000256388">
    <property type="component" value="Unassembled WGS sequence"/>
</dbReference>
<protein>
    <submittedName>
        <fullName evidence="12">CRISPR-associated Cas3 family helicase</fullName>
    </submittedName>
</protein>
<dbReference type="Gene3D" id="3.40.50.300">
    <property type="entry name" value="P-loop containing nucleotide triphosphate hydrolases"/>
    <property type="match status" value="2"/>
</dbReference>
<accession>A0A347ZUR0</accession>
<sequence>MNHLIAHFRDADCGKEPQPLWQHLYNVSQISGSTAEKIGIEKAGEVIGLLHDLGKASKEFQNYIKSAEGFIDPDNDEFIDTKAKKGKVDHSSAGAQIAFQILSTKGPKEKLVGQFLSICIASHHSGLINCLDPNGNNRFKDRMNKPEENTHTIESFSCLSKVEQKIIIDKLNNEYITTQLINKLNNLQEKNDSQDTLVFKYGLLIRFLFSCLIDADRLDTANFEMPNSIKMRNYGQYHSWDVLVQRLDKKIREFEQKQNINIVDITRTEISQACFDFSNKPKGIYQLTVPTGGGKTLASLRFALNHAAHHNMDRIFFVIPYTSIIDQNAEEIRRILEEKDKNGNYLDQVILEHHSNLTPEKESKKQSLLAENWDAPIVFTTQVQFLETLFGSGTRNARRMHQLANSIIIFDEIQTIPVRCVHIFNIALRFLIHGCGSTAVLCTATQPLLDQVDPRSRSLDIEPNQQIIKNENELYKRLKRVIVYDRRKIGGWNEEETADLAIREMQEMGSTLVVVNTRKSARLLFQKIFDKGISNIFHLSTNMCAAHRLNVLNRIKGFLDCDQPIICVSTQLIEAGVDIDFGSVIRYLAGMDSITQAAGRCNRNGKREFGNVWIINPENENLERLWDIRIGADNAIRVLDEYKNNPKAFDEDPLGLKIMRRFYEYYFYSRKDEMKYNFGKKSIVGRNDDLFNLLALNRVSTEEYERINHSAPDTLLRQSFHTATEAFRTIDSAGQGVIVPYGDEGNRIITDLCGSFESRYQYQLLRKAQRYSVNLFPNEFKQMAKNNAIVETRKDSGIFYLDEQYYSELFGWSTETENQMNLYIF</sequence>
<evidence type="ECO:0000256" key="6">
    <source>
        <dbReference type="ARBA" id="ARBA00022801"/>
    </source>
</evidence>
<gene>
    <name evidence="12" type="ORF">DFR64_0230</name>
</gene>
<evidence type="ECO:0000256" key="8">
    <source>
        <dbReference type="ARBA" id="ARBA00022840"/>
    </source>
</evidence>
<dbReference type="InterPro" id="IPR006483">
    <property type="entry name" value="CRISPR-assoc_Cas3_HD"/>
</dbReference>
<evidence type="ECO:0000256" key="9">
    <source>
        <dbReference type="ARBA" id="ARBA00023118"/>
    </source>
</evidence>
<evidence type="ECO:0000259" key="10">
    <source>
        <dbReference type="PROSITE" id="PS51192"/>
    </source>
</evidence>
<evidence type="ECO:0000313" key="12">
    <source>
        <dbReference type="EMBL" id="REG10373.1"/>
    </source>
</evidence>
<dbReference type="SUPFAM" id="SSF109604">
    <property type="entry name" value="HD-domain/PDEase-like"/>
    <property type="match status" value="1"/>
</dbReference>
<evidence type="ECO:0000256" key="2">
    <source>
        <dbReference type="ARBA" id="ARBA00009046"/>
    </source>
</evidence>
<dbReference type="InterPro" id="IPR038257">
    <property type="entry name" value="CRISPR-assoc_Cas3_HD_sf"/>
</dbReference>
<dbReference type="NCBIfam" id="TIGR01596">
    <property type="entry name" value="cas3_HD"/>
    <property type="match status" value="1"/>
</dbReference>
<dbReference type="GO" id="GO:0016787">
    <property type="term" value="F:hydrolase activity"/>
    <property type="evidence" value="ECO:0007669"/>
    <property type="project" value="UniProtKB-KW"/>
</dbReference>
<name>A0A347ZUR0_9CHLR</name>
<keyword evidence="5" id="KW-0547">Nucleotide-binding</keyword>
<keyword evidence="6" id="KW-0378">Hydrolase</keyword>
<comment type="caution">
    <text evidence="12">The sequence shown here is derived from an EMBL/GenBank/DDBJ whole genome shotgun (WGS) entry which is preliminary data.</text>
</comment>
<dbReference type="EMBL" id="QUMS01000001">
    <property type="protein sequence ID" value="REG10373.1"/>
    <property type="molecule type" value="Genomic_DNA"/>
</dbReference>